<evidence type="ECO:0000313" key="2">
    <source>
        <dbReference type="EMBL" id="OWZ03156.1"/>
    </source>
</evidence>
<protein>
    <submittedName>
        <fullName evidence="2">Eukaryotic/viral aspartic protease</fullName>
    </submittedName>
</protein>
<dbReference type="OrthoDB" id="120907at2759"/>
<dbReference type="InterPro" id="IPR051320">
    <property type="entry name" value="Viral_Replic_Matur_Polypro"/>
</dbReference>
<proteinExistence type="predicted"/>
<dbReference type="PANTHER" id="PTHR33064">
    <property type="entry name" value="POL PROTEIN"/>
    <property type="match status" value="1"/>
</dbReference>
<dbReference type="EMBL" id="NBNE01005693">
    <property type="protein sequence ID" value="OWZ03156.1"/>
    <property type="molecule type" value="Genomic_DNA"/>
</dbReference>
<keyword evidence="3" id="KW-1185">Reference proteome</keyword>
<dbReference type="InterPro" id="IPR043502">
    <property type="entry name" value="DNA/RNA_pol_sf"/>
</dbReference>
<dbReference type="AlphaFoldDB" id="A0A225VBS7"/>
<feature type="region of interest" description="Disordered" evidence="1">
    <location>
        <begin position="384"/>
        <end position="441"/>
    </location>
</feature>
<feature type="region of interest" description="Disordered" evidence="1">
    <location>
        <begin position="168"/>
        <end position="187"/>
    </location>
</feature>
<dbReference type="SUPFAM" id="SSF56672">
    <property type="entry name" value="DNA/RNA polymerases"/>
    <property type="match status" value="1"/>
</dbReference>
<name>A0A225VBS7_9STRA</name>
<evidence type="ECO:0000256" key="1">
    <source>
        <dbReference type="SAM" id="MobiDB-lite"/>
    </source>
</evidence>
<sequence length="605" mass="66772">MTVELYPGASRGYRKQKDPDLWFKPADQKITTEITKPSRIAEYRRSGSAPTLDLLPGESRGYWKHHAPGKWFRQAKIVGKIHNEKPILLLNTGAEVSVVDTAFARWVLHRLESDPGSVYRTEGRTRIKVTLAGSFVYFFDVLVGYLSGEAILGMDFVIPAGPAWISPTDPSADRRRSSRKNQWSSQRLRTSGHEKFWVTRGDHWVPTIADGPGKIRYVKITNVGDNVVILHQDLRIGIRLAGDYVPPLPGCISVGSRRYMEWQNRALEATVDPRSASPNLAAEDPPAVECPEYETPWNTTTTKADGNQVGDQEVFAYPPADDPPSDNPPLDCQPLDVASVATVSLALVDDPAVETVLADEAPSGVTGVDQDPPVQEVQDPKVAMLKGDGSHPSSLMGVESGTSQNLGDPLNQKDATSISQKKDGDPAAVLEDQPDTSDLDLTWDADQDYDECVYYHEGSDLYAEDVDGQLAVLPEVPVTTADVKIEDIQLCGFDNQTPEEIDRLRQRIWKFRHLLIGKGNALPPAARGVVCDINVRGARPIALKCRKLRIQFHEKLAELIKGLLSATMINHSRSPWASPIIVIIKKNGVDIRLCIDYRLVNSLDS</sequence>
<organism evidence="2 3">
    <name type="scientific">Phytophthora megakarya</name>
    <dbReference type="NCBI Taxonomy" id="4795"/>
    <lineage>
        <taxon>Eukaryota</taxon>
        <taxon>Sar</taxon>
        <taxon>Stramenopiles</taxon>
        <taxon>Oomycota</taxon>
        <taxon>Peronosporomycetes</taxon>
        <taxon>Peronosporales</taxon>
        <taxon>Peronosporaceae</taxon>
        <taxon>Phytophthora</taxon>
    </lineage>
</organism>
<feature type="region of interest" description="Disordered" evidence="1">
    <location>
        <begin position="313"/>
        <end position="332"/>
    </location>
</feature>
<accession>A0A225VBS7</accession>
<dbReference type="GO" id="GO:0008233">
    <property type="term" value="F:peptidase activity"/>
    <property type="evidence" value="ECO:0007669"/>
    <property type="project" value="UniProtKB-KW"/>
</dbReference>
<dbReference type="Proteomes" id="UP000198211">
    <property type="component" value="Unassembled WGS sequence"/>
</dbReference>
<feature type="compositionally biased region" description="Acidic residues" evidence="1">
    <location>
        <begin position="432"/>
        <end position="441"/>
    </location>
</feature>
<keyword evidence="2" id="KW-0378">Hydrolase</keyword>
<evidence type="ECO:0000313" key="3">
    <source>
        <dbReference type="Proteomes" id="UP000198211"/>
    </source>
</evidence>
<gene>
    <name evidence="2" type="ORF">PHMEG_00025162</name>
</gene>
<dbReference type="PANTHER" id="PTHR33064:SF37">
    <property type="entry name" value="RIBONUCLEASE H"/>
    <property type="match status" value="1"/>
</dbReference>
<comment type="caution">
    <text evidence="2">The sequence shown here is derived from an EMBL/GenBank/DDBJ whole genome shotgun (WGS) entry which is preliminary data.</text>
</comment>
<dbReference type="Gene3D" id="3.10.10.10">
    <property type="entry name" value="HIV Type 1 Reverse Transcriptase, subunit A, domain 1"/>
    <property type="match status" value="1"/>
</dbReference>
<keyword evidence="2" id="KW-0645">Protease</keyword>
<dbReference type="GO" id="GO:0006508">
    <property type="term" value="P:proteolysis"/>
    <property type="evidence" value="ECO:0007669"/>
    <property type="project" value="UniProtKB-KW"/>
</dbReference>
<reference evidence="3" key="1">
    <citation type="submission" date="2017-03" db="EMBL/GenBank/DDBJ databases">
        <title>Phytopthora megakarya and P. palmivora, two closely related causual agents of cacao black pod achieved similar genome size and gene model numbers by different mechanisms.</title>
        <authorList>
            <person name="Ali S."/>
            <person name="Shao J."/>
            <person name="Larry D.J."/>
            <person name="Kronmiller B."/>
            <person name="Shen D."/>
            <person name="Strem M.D."/>
            <person name="Melnick R.L."/>
            <person name="Guiltinan M.J."/>
            <person name="Tyler B.M."/>
            <person name="Meinhardt L.W."/>
            <person name="Bailey B.A."/>
        </authorList>
    </citation>
    <scope>NUCLEOTIDE SEQUENCE [LARGE SCALE GENOMIC DNA]</scope>
    <source>
        <strain evidence="3">zdho120</strain>
    </source>
</reference>